<dbReference type="KEGG" id="fcm:BIW12_06330"/>
<dbReference type="InterPro" id="IPR011055">
    <property type="entry name" value="Dup_hybrid_motif"/>
</dbReference>
<dbReference type="Proteomes" id="UP000178198">
    <property type="component" value="Chromosome"/>
</dbReference>
<feature type="signal peptide" evidence="3">
    <location>
        <begin position="1"/>
        <end position="21"/>
    </location>
</feature>
<evidence type="ECO:0000313" key="5">
    <source>
        <dbReference type="EMBL" id="AOZ99080.1"/>
    </source>
</evidence>
<gene>
    <name evidence="5" type="ORF">BIW12_06330</name>
</gene>
<dbReference type="CDD" id="cd12797">
    <property type="entry name" value="M23_peptidase"/>
    <property type="match status" value="1"/>
</dbReference>
<feature type="coiled-coil region" evidence="2">
    <location>
        <begin position="19"/>
        <end position="50"/>
    </location>
</feature>
<reference evidence="5 6" key="1">
    <citation type="submission" date="2016-10" db="EMBL/GenBank/DDBJ databases">
        <title>Complete Genome Sequence of Flavobacterium sp. PK15.</title>
        <authorList>
            <person name="Ekwe A."/>
            <person name="Kim S.B."/>
        </authorList>
    </citation>
    <scope>NUCLEOTIDE SEQUENCE [LARGE SCALE GENOMIC DNA]</scope>
    <source>
        <strain evidence="5 6">PK15</strain>
    </source>
</reference>
<sequence>MPKYLLSLLFLCLTSTMWSQSQQEKLEQRKAQIQKEIRENEKMLKSVKSKEKSAMNVFLIQKNKIRLKENLIHTTEKQTRLLGDDMYRNQLKINKLNRELKVLKEDYAKKIVNSYKSRSEQSRAMFILSSENFLQAYKRVQYLKQYTSFRKSQGVEINAKSTELISYNEKLKLQKIAKQKLLAENQKEREALVKEKQEQEKLVNSIKKDKNRIVSEIRKKQRESRTIDAQINRLIREAIAEANRKAAAERAKAAALAAAERSKSSSKSSATKEVKEVKETVSRASVSSSRIEMTPSDKLVADNFRANRGNLPWPVEKGFISLGYGDQPHPIYNTLVVHNSGLEITTNEGANARAVFGGEVASVMVLSPVNKAVMIQHGDYFTIYQNLSSVSVSKGDKVSIKQNLGRIRTNGDTGKTVIKFLLLQNTTYNNPQSWLAN</sequence>
<keyword evidence="6" id="KW-1185">Reference proteome</keyword>
<evidence type="ECO:0000256" key="2">
    <source>
        <dbReference type="SAM" id="Coils"/>
    </source>
</evidence>
<protein>
    <submittedName>
        <fullName evidence="5">Peptidase M23</fullName>
    </submittedName>
</protein>
<dbReference type="EMBL" id="CP017774">
    <property type="protein sequence ID" value="AOZ99080.1"/>
    <property type="molecule type" value="Genomic_DNA"/>
</dbReference>
<dbReference type="Gene3D" id="6.10.250.3150">
    <property type="match status" value="1"/>
</dbReference>
<evidence type="ECO:0000256" key="3">
    <source>
        <dbReference type="SAM" id="SignalP"/>
    </source>
</evidence>
<dbReference type="AlphaFoldDB" id="A0A1D9P929"/>
<dbReference type="Gene3D" id="2.70.70.10">
    <property type="entry name" value="Glucose Permease (Domain IIA)"/>
    <property type="match status" value="1"/>
</dbReference>
<evidence type="ECO:0000256" key="1">
    <source>
        <dbReference type="ARBA" id="ARBA00022729"/>
    </source>
</evidence>
<keyword evidence="2" id="KW-0175">Coiled coil</keyword>
<feature type="coiled-coil region" evidence="2">
    <location>
        <begin position="86"/>
        <end position="113"/>
    </location>
</feature>
<proteinExistence type="predicted"/>
<dbReference type="InterPro" id="IPR016047">
    <property type="entry name" value="M23ase_b-sheet_dom"/>
</dbReference>
<feature type="coiled-coil region" evidence="2">
    <location>
        <begin position="178"/>
        <end position="259"/>
    </location>
</feature>
<dbReference type="InterPro" id="IPR050570">
    <property type="entry name" value="Cell_wall_metabolism_enzyme"/>
</dbReference>
<feature type="chain" id="PRO_5009444402" evidence="3">
    <location>
        <begin position="22"/>
        <end position="437"/>
    </location>
</feature>
<dbReference type="PANTHER" id="PTHR21666:SF289">
    <property type="entry name" value="L-ALA--D-GLU ENDOPEPTIDASE"/>
    <property type="match status" value="1"/>
</dbReference>
<dbReference type="SUPFAM" id="SSF51261">
    <property type="entry name" value="Duplicated hybrid motif"/>
    <property type="match status" value="1"/>
</dbReference>
<dbReference type="GO" id="GO:0004222">
    <property type="term" value="F:metalloendopeptidase activity"/>
    <property type="evidence" value="ECO:0007669"/>
    <property type="project" value="TreeGrafter"/>
</dbReference>
<feature type="domain" description="M23ase beta-sheet core" evidence="4">
    <location>
        <begin position="339"/>
        <end position="431"/>
    </location>
</feature>
<organism evidence="5 6">
    <name type="scientific">Flavobacterium commune</name>
    <dbReference type="NCBI Taxonomy" id="1306519"/>
    <lineage>
        <taxon>Bacteria</taxon>
        <taxon>Pseudomonadati</taxon>
        <taxon>Bacteroidota</taxon>
        <taxon>Flavobacteriia</taxon>
        <taxon>Flavobacteriales</taxon>
        <taxon>Flavobacteriaceae</taxon>
        <taxon>Flavobacterium</taxon>
    </lineage>
</organism>
<dbReference type="PANTHER" id="PTHR21666">
    <property type="entry name" value="PEPTIDASE-RELATED"/>
    <property type="match status" value="1"/>
</dbReference>
<dbReference type="Pfam" id="PF01551">
    <property type="entry name" value="Peptidase_M23"/>
    <property type="match status" value="1"/>
</dbReference>
<dbReference type="RefSeq" id="WP_071184324.1">
    <property type="nucleotide sequence ID" value="NZ_CP017774.1"/>
</dbReference>
<dbReference type="STRING" id="1306519.BIW12_06330"/>
<keyword evidence="1 3" id="KW-0732">Signal</keyword>
<name>A0A1D9P929_9FLAO</name>
<evidence type="ECO:0000259" key="4">
    <source>
        <dbReference type="Pfam" id="PF01551"/>
    </source>
</evidence>
<evidence type="ECO:0000313" key="6">
    <source>
        <dbReference type="Proteomes" id="UP000178198"/>
    </source>
</evidence>
<accession>A0A1D9P929</accession>